<name>A0A9W3B264_BIOGL</name>
<dbReference type="OrthoDB" id="5859304at2759"/>
<feature type="region of interest" description="Disordered" evidence="1">
    <location>
        <begin position="905"/>
        <end position="926"/>
    </location>
</feature>
<dbReference type="Gene3D" id="1.20.80.10">
    <property type="match status" value="1"/>
</dbReference>
<dbReference type="PROSITE" id="PS50020">
    <property type="entry name" value="WW_DOMAIN_2"/>
    <property type="match status" value="2"/>
</dbReference>
<dbReference type="SUPFAM" id="SSF54236">
    <property type="entry name" value="Ubiquitin-like"/>
    <property type="match status" value="1"/>
</dbReference>
<dbReference type="InterPro" id="IPR019748">
    <property type="entry name" value="FERM_central"/>
</dbReference>
<dbReference type="SUPFAM" id="SSF50156">
    <property type="entry name" value="PDZ domain-like"/>
    <property type="match status" value="1"/>
</dbReference>
<dbReference type="PROSITE" id="PS50057">
    <property type="entry name" value="FERM_3"/>
    <property type="match status" value="1"/>
</dbReference>
<dbReference type="Gene3D" id="2.30.29.30">
    <property type="entry name" value="Pleckstrin-homology domain (PH domain)/Phosphotyrosine-binding domain (PTB)"/>
    <property type="match status" value="1"/>
</dbReference>
<feature type="domain" description="FERM" evidence="3">
    <location>
        <begin position="233"/>
        <end position="550"/>
    </location>
</feature>
<dbReference type="Pfam" id="PF00397">
    <property type="entry name" value="WW"/>
    <property type="match status" value="1"/>
</dbReference>
<feature type="domain" description="WW" evidence="2">
    <location>
        <begin position="56"/>
        <end position="89"/>
    </location>
</feature>
<reference evidence="6 7" key="1">
    <citation type="submission" date="2025-04" db="UniProtKB">
        <authorList>
            <consortium name="RefSeq"/>
        </authorList>
    </citation>
    <scope>IDENTIFICATION</scope>
</reference>
<dbReference type="PROSITE" id="PS50106">
    <property type="entry name" value="PDZ"/>
    <property type="match status" value="1"/>
</dbReference>
<dbReference type="FunFam" id="2.30.42.10:FF:000053">
    <property type="entry name" value="FERM and PDZ domain-containing protein 4"/>
    <property type="match status" value="1"/>
</dbReference>
<gene>
    <name evidence="6 7" type="primary">LOC106060842</name>
</gene>
<dbReference type="PANTHER" id="PTHR46221">
    <property type="entry name" value="FERM AND PDZ DOMAIN-CONTAINING PROTEIN FAMILY MEMBER"/>
    <property type="match status" value="1"/>
</dbReference>
<organism evidence="5 6">
    <name type="scientific">Biomphalaria glabrata</name>
    <name type="common">Bloodfluke planorb</name>
    <name type="synonym">Freshwater snail</name>
    <dbReference type="NCBI Taxonomy" id="6526"/>
    <lineage>
        <taxon>Eukaryota</taxon>
        <taxon>Metazoa</taxon>
        <taxon>Spiralia</taxon>
        <taxon>Lophotrochozoa</taxon>
        <taxon>Mollusca</taxon>
        <taxon>Gastropoda</taxon>
        <taxon>Heterobranchia</taxon>
        <taxon>Euthyneura</taxon>
        <taxon>Panpulmonata</taxon>
        <taxon>Hygrophila</taxon>
        <taxon>Lymnaeoidea</taxon>
        <taxon>Planorbidae</taxon>
        <taxon>Biomphalaria</taxon>
    </lineage>
</organism>
<feature type="compositionally biased region" description="Basic and acidic residues" evidence="1">
    <location>
        <begin position="1187"/>
        <end position="1204"/>
    </location>
</feature>
<dbReference type="SMART" id="SM00295">
    <property type="entry name" value="B41"/>
    <property type="match status" value="1"/>
</dbReference>
<dbReference type="InterPro" id="IPR035963">
    <property type="entry name" value="FERM_2"/>
</dbReference>
<feature type="compositionally biased region" description="Low complexity" evidence="1">
    <location>
        <begin position="1305"/>
        <end position="1321"/>
    </location>
</feature>
<dbReference type="Pfam" id="PF21989">
    <property type="entry name" value="RA_2"/>
    <property type="match status" value="1"/>
</dbReference>
<dbReference type="PANTHER" id="PTHR46221:SF3">
    <property type="entry name" value="FERM AND PDZ DOMAIN-CONTAINING PROTEIN 4"/>
    <property type="match status" value="1"/>
</dbReference>
<feature type="region of interest" description="Disordered" evidence="1">
    <location>
        <begin position="1173"/>
        <end position="1218"/>
    </location>
</feature>
<evidence type="ECO:0000259" key="4">
    <source>
        <dbReference type="PROSITE" id="PS50106"/>
    </source>
</evidence>
<dbReference type="SMART" id="SM00456">
    <property type="entry name" value="WW"/>
    <property type="match status" value="2"/>
</dbReference>
<dbReference type="InterPro" id="IPR014352">
    <property type="entry name" value="FERM/acyl-CoA-bd_prot_sf"/>
</dbReference>
<dbReference type="CDD" id="cd17088">
    <property type="entry name" value="FERM_F1_FRMPD1_like"/>
    <property type="match status" value="1"/>
</dbReference>
<feature type="region of interest" description="Disordered" evidence="1">
    <location>
        <begin position="1302"/>
        <end position="1363"/>
    </location>
</feature>
<dbReference type="RefSeq" id="XP_055893552.1">
    <property type="nucleotide sequence ID" value="XM_056037577.1"/>
</dbReference>
<dbReference type="InterPro" id="IPR036034">
    <property type="entry name" value="PDZ_sf"/>
</dbReference>
<dbReference type="InterPro" id="IPR029071">
    <property type="entry name" value="Ubiquitin-like_domsf"/>
</dbReference>
<dbReference type="Pfam" id="PF00373">
    <property type="entry name" value="FERM_M"/>
    <property type="match status" value="1"/>
</dbReference>
<dbReference type="PROSITE" id="PS01159">
    <property type="entry name" value="WW_DOMAIN_1"/>
    <property type="match status" value="1"/>
</dbReference>
<keyword evidence="5" id="KW-1185">Reference proteome</keyword>
<dbReference type="InterPro" id="IPR011993">
    <property type="entry name" value="PH-like_dom_sf"/>
</dbReference>
<dbReference type="GeneID" id="106060842"/>
<feature type="domain" description="WW" evidence="2">
    <location>
        <begin position="17"/>
        <end position="50"/>
    </location>
</feature>
<feature type="region of interest" description="Disordered" evidence="1">
    <location>
        <begin position="1503"/>
        <end position="1526"/>
    </location>
</feature>
<evidence type="ECO:0000313" key="6">
    <source>
        <dbReference type="RefSeq" id="XP_055893552.1"/>
    </source>
</evidence>
<evidence type="ECO:0000313" key="5">
    <source>
        <dbReference type="Proteomes" id="UP001165740"/>
    </source>
</evidence>
<dbReference type="RefSeq" id="XP_055893553.1">
    <property type="nucleotide sequence ID" value="XM_056037578.1"/>
</dbReference>
<dbReference type="SUPFAM" id="SSF51045">
    <property type="entry name" value="WW domain"/>
    <property type="match status" value="2"/>
</dbReference>
<feature type="compositionally biased region" description="Low complexity" evidence="1">
    <location>
        <begin position="908"/>
        <end position="919"/>
    </location>
</feature>
<dbReference type="Gene3D" id="3.10.20.90">
    <property type="entry name" value="Phosphatidylinositol 3-kinase Catalytic Subunit, Chain A, domain 1"/>
    <property type="match status" value="1"/>
</dbReference>
<dbReference type="InterPro" id="IPR001202">
    <property type="entry name" value="WW_dom"/>
</dbReference>
<accession>A0A9W3B264</accession>
<dbReference type="SUPFAM" id="SSF50729">
    <property type="entry name" value="PH domain-like"/>
    <property type="match status" value="1"/>
</dbReference>
<feature type="region of interest" description="Disordered" evidence="1">
    <location>
        <begin position="1059"/>
        <end position="1078"/>
    </location>
</feature>
<dbReference type="CDD" id="cd06769">
    <property type="entry name" value="PDZ_FRMPD1_3_4-like"/>
    <property type="match status" value="1"/>
</dbReference>
<sequence length="1711" mass="188485">MSEVMTGRASFLDKLNAQLDDGWEAKLQADGRIYYIHHKSQTTSWLPPRENWDNTSGLPYGWETALDRNEKPYYINHVEKYTTREDPRHDPEYVEPPKPREVELYRDPEKGFGFVAGSEKPVVVRFVTEGGPSVDKLLPGDLILKINGEEVRRAPREKVIELVRSCRQSIVLTVCQPYSDNSNRKSAILTAAKKARLKNNPSKVRFADAILVNGASVTQTQSPQESYAPFMPNVLKVFLENGQTKSFKYDSKTTVKDVVCSLQSKLNISSTHHFCLMLQNMKNNIPGQMILLEEQETLDDIAARPDICHFRCLFRVAFVPLDAYDLLKEDPVAFEYFYMQCCNDVVQERLTTDMKYDTALRLAALHIQQHAASNHMVGKISIKTIEKASGLDKFVARSLMESMKSRDLRKMLSQYMKMNQSLTAPGQKQLTAIQAKLHYMKIISELKTFGSRVFMVTLLDQKSEAMVLVGPKAGVSVVTNIKSYTLTQLADFNQIELIKVTKEGENMQRVDLKVKTATQVDTIGLGLLTVDAQNFVLMLEGYYHIFVDRDKQIVEKTIGKNTSDPDVPAYSDQHRVLRSSWAYPEDLVSEVVNPENNRDGSDDEDKIIDLSKGPPKYQEVGKNDNSGNMIEGEKSKLSVTDMLSASHIAKLASAGSVFEEEVTSFRGLDTNENPYTQKVDPFKYKPPSPISLVTFQASPVGRRGQPLVNAKSDPQLSQSPKTETTLHNGTPPNRKYSLGAGAGSNDSSLLDSEASERQALLPESANRRIPSPLSFVQHPSSGLAGPWLNGGLDPESDDTDSGGTPGESPAKKKLMNAHLSVELDHQSFGLHSPDVLANSDVHSLLDTSPVEAVGKLSSLYSADGYTGQRLYYDPDIIDLTNFPPPETPDTDSILDFTELANCPPPTFSSNTSLSSSSRNDSVDGPRSAVKFSRLERSASIGNCPDFLDDDIDALIAQFTIPPPPPSTDSKGTKDHFLPLQSNPANNDLSYLIIPPPPTSTTPLSEDFSVVTLNSNQVKPTTELKSKTVSRHKRSSSLDLKFMQKSSDQLDSKYRSKSLDANQNNIEKNSTKPSPPPDLNVATAQSDISISGESPATVSQKLYSLLQSLPNFTPDLLSNLSHDTPSAAMSGLHQRSSSLDLTSGQSDFPFSSSSSIRTFNSVVNFSSRGSSLRLRHSSSRSLSQSLEPSKESKTLRGRSHSESRPETSSGHSSSKDAFSSSDSFASLKAKLKDYRDFLLNRSKSKSSEPGYSLTRLFTRRDSDSDRVTSSADSNWELKEAKATSSTADVSVKDKTGHPVVRDALGLHRPSLRPVSSSLLNQSKSKKLGPLKALPSDLAQDGAVRSQNMAKSSKSGKGSSKTKDDLAMSQMREKLTANPYATIKMWRPVSMSVSVRSDDKAEETYQSFKKLDTMRQNLDDIGQTSEWNQQDIGTGRLPITGHIRDRDHLSQDDHWHQASLRPAEHMNSWVSEPASDLLEIPEDYSRDNSPASLERQPLVINGVSDLNSSVAPAPSPPTPVQSKPNGQQPSFHLVSNGVSKAVQQVLSHSYTAGYESLAIQDVETLLNDLKATMKSLKTSRIEKNSVQLTMCVIELQSQTKQFVQDCKRVVSSASSSRGTFLSSLQEATHTLAYIFLHSQATMLLLHSPDSAEHLGLQLVKAANAFKSTVNAANTAIGKAISDPDMKYLMKQATHLASLLGSLLTTIKEIQHVP</sequence>
<dbReference type="Pfam" id="PF00595">
    <property type="entry name" value="PDZ"/>
    <property type="match status" value="1"/>
</dbReference>
<feature type="domain" description="PDZ" evidence="4">
    <location>
        <begin position="101"/>
        <end position="178"/>
    </location>
</feature>
<evidence type="ECO:0000259" key="2">
    <source>
        <dbReference type="PROSITE" id="PS50020"/>
    </source>
</evidence>
<dbReference type="SUPFAM" id="SSF47031">
    <property type="entry name" value="Second domain of FERM"/>
    <property type="match status" value="1"/>
</dbReference>
<dbReference type="InterPro" id="IPR036020">
    <property type="entry name" value="WW_dom_sf"/>
</dbReference>
<dbReference type="CDD" id="cd14473">
    <property type="entry name" value="FERM_B-lobe"/>
    <property type="match status" value="1"/>
</dbReference>
<dbReference type="InterPro" id="IPR001478">
    <property type="entry name" value="PDZ"/>
</dbReference>
<feature type="compositionally biased region" description="Polar residues" evidence="1">
    <location>
        <begin position="712"/>
        <end position="731"/>
    </location>
</feature>
<feature type="region of interest" description="Disordered" evidence="1">
    <location>
        <begin position="669"/>
        <end position="688"/>
    </location>
</feature>
<evidence type="ECO:0000256" key="1">
    <source>
        <dbReference type="SAM" id="MobiDB-lite"/>
    </source>
</evidence>
<protein>
    <submittedName>
        <fullName evidence="6 7">Uncharacterized protein LOC106060842 isoform X1</fullName>
    </submittedName>
</protein>
<dbReference type="Gene3D" id="2.20.70.10">
    <property type="match status" value="2"/>
</dbReference>
<dbReference type="OMA" id="LQNMKSH"/>
<dbReference type="SMART" id="SM00228">
    <property type="entry name" value="PDZ"/>
    <property type="match status" value="1"/>
</dbReference>
<dbReference type="InterPro" id="IPR019749">
    <property type="entry name" value="Band_41_domain"/>
</dbReference>
<dbReference type="CDD" id="cd00201">
    <property type="entry name" value="WW"/>
    <property type="match status" value="2"/>
</dbReference>
<feature type="region of interest" description="Disordered" evidence="1">
    <location>
        <begin position="592"/>
        <end position="630"/>
    </location>
</feature>
<dbReference type="InterPro" id="IPR000299">
    <property type="entry name" value="FERM_domain"/>
</dbReference>
<dbReference type="Proteomes" id="UP001165740">
    <property type="component" value="Chromosome 8"/>
</dbReference>
<evidence type="ECO:0000259" key="3">
    <source>
        <dbReference type="PROSITE" id="PS50057"/>
    </source>
</evidence>
<evidence type="ECO:0000313" key="7">
    <source>
        <dbReference type="RefSeq" id="XP_055893553.1"/>
    </source>
</evidence>
<feature type="region of interest" description="Disordered" evidence="1">
    <location>
        <begin position="702"/>
        <end position="811"/>
    </location>
</feature>
<proteinExistence type="predicted"/>
<feature type="compositionally biased region" description="Polar residues" evidence="1">
    <location>
        <begin position="1059"/>
        <end position="1071"/>
    </location>
</feature>
<feature type="region of interest" description="Disordered" evidence="1">
    <location>
        <begin position="1021"/>
        <end position="1051"/>
    </location>
</feature>
<dbReference type="Gene3D" id="1.20.1420.10">
    <property type="entry name" value="Talin, central domain"/>
    <property type="match status" value="1"/>
</dbReference>
<dbReference type="Gene3D" id="2.30.42.10">
    <property type="match status" value="1"/>
</dbReference>